<dbReference type="InterPro" id="IPR036397">
    <property type="entry name" value="RNaseH_sf"/>
</dbReference>
<dbReference type="EMBL" id="BGPR01004631">
    <property type="protein sequence ID" value="GBN01595.1"/>
    <property type="molecule type" value="Genomic_DNA"/>
</dbReference>
<dbReference type="SUPFAM" id="SSF53098">
    <property type="entry name" value="Ribonuclease H-like"/>
    <property type="match status" value="1"/>
</dbReference>
<accession>A0A4Y2KH02</accession>
<proteinExistence type="predicted"/>
<dbReference type="InterPro" id="IPR012337">
    <property type="entry name" value="RNaseH-like_sf"/>
</dbReference>
<dbReference type="PANTHER" id="PTHR12801:SF157">
    <property type="entry name" value="SMALL RNA DEGRADING NUCLEASE 5"/>
    <property type="match status" value="1"/>
</dbReference>
<protein>
    <recommendedName>
        <fullName evidence="5">Exonuclease domain-containing protein</fullName>
    </recommendedName>
</protein>
<dbReference type="GO" id="GO:0003676">
    <property type="term" value="F:nucleic acid binding"/>
    <property type="evidence" value="ECO:0007669"/>
    <property type="project" value="InterPro"/>
</dbReference>
<gene>
    <name evidence="3" type="ORF">AVEN_244673_1</name>
</gene>
<name>A0A4Y2KH02_ARAVE</name>
<dbReference type="Proteomes" id="UP000499080">
    <property type="component" value="Unassembled WGS sequence"/>
</dbReference>
<dbReference type="GO" id="GO:0005634">
    <property type="term" value="C:nucleus"/>
    <property type="evidence" value="ECO:0007669"/>
    <property type="project" value="TreeGrafter"/>
</dbReference>
<dbReference type="InterPro" id="IPR047021">
    <property type="entry name" value="REXO1/3/4-like"/>
</dbReference>
<evidence type="ECO:0000313" key="4">
    <source>
        <dbReference type="Proteomes" id="UP000499080"/>
    </source>
</evidence>
<keyword evidence="4" id="KW-1185">Reference proteome</keyword>
<evidence type="ECO:0000313" key="3">
    <source>
        <dbReference type="EMBL" id="GBN01595.1"/>
    </source>
</evidence>
<sequence>MCYTTDGLEVVRVGLVNIDGLPVYDGTIVDTSVLYTDPRTLSKKTALKKLASYYLGLKIQNSASGHVCIDDARATLQLALLKVPAAVPIPFSEQTEHQPAAKQAAETYLWKQEQRPLVEIQNFDCRFRHEMFDFCQQACGANSPLVYNPNLGCYTPYLRGGV</sequence>
<dbReference type="OrthoDB" id="206335at2759"/>
<keyword evidence="1" id="KW-0540">Nuclease</keyword>
<evidence type="ECO:0000256" key="1">
    <source>
        <dbReference type="ARBA" id="ARBA00022722"/>
    </source>
</evidence>
<keyword evidence="2" id="KW-0378">Hydrolase</keyword>
<dbReference type="AlphaFoldDB" id="A0A4Y2KH02"/>
<evidence type="ECO:0008006" key="5">
    <source>
        <dbReference type="Google" id="ProtNLM"/>
    </source>
</evidence>
<dbReference type="PANTHER" id="PTHR12801">
    <property type="entry name" value="RNA EXONUCLEASE REXO1 / RECO3 FAMILY MEMBER-RELATED"/>
    <property type="match status" value="1"/>
</dbReference>
<evidence type="ECO:0000256" key="2">
    <source>
        <dbReference type="ARBA" id="ARBA00022801"/>
    </source>
</evidence>
<organism evidence="3 4">
    <name type="scientific">Araneus ventricosus</name>
    <name type="common">Orbweaver spider</name>
    <name type="synonym">Epeira ventricosa</name>
    <dbReference type="NCBI Taxonomy" id="182803"/>
    <lineage>
        <taxon>Eukaryota</taxon>
        <taxon>Metazoa</taxon>
        <taxon>Ecdysozoa</taxon>
        <taxon>Arthropoda</taxon>
        <taxon>Chelicerata</taxon>
        <taxon>Arachnida</taxon>
        <taxon>Araneae</taxon>
        <taxon>Araneomorphae</taxon>
        <taxon>Entelegynae</taxon>
        <taxon>Araneoidea</taxon>
        <taxon>Araneidae</taxon>
        <taxon>Araneus</taxon>
    </lineage>
</organism>
<reference evidence="3 4" key="1">
    <citation type="journal article" date="2019" name="Sci. Rep.">
        <title>Orb-weaving spider Araneus ventricosus genome elucidates the spidroin gene catalogue.</title>
        <authorList>
            <person name="Kono N."/>
            <person name="Nakamura H."/>
            <person name="Ohtoshi R."/>
            <person name="Moran D.A.P."/>
            <person name="Shinohara A."/>
            <person name="Yoshida Y."/>
            <person name="Fujiwara M."/>
            <person name="Mori M."/>
            <person name="Tomita M."/>
            <person name="Arakawa K."/>
        </authorList>
    </citation>
    <scope>NUCLEOTIDE SEQUENCE [LARGE SCALE GENOMIC DNA]</scope>
</reference>
<dbReference type="GO" id="GO:0004527">
    <property type="term" value="F:exonuclease activity"/>
    <property type="evidence" value="ECO:0007669"/>
    <property type="project" value="InterPro"/>
</dbReference>
<comment type="caution">
    <text evidence="3">The sequence shown here is derived from an EMBL/GenBank/DDBJ whole genome shotgun (WGS) entry which is preliminary data.</text>
</comment>
<dbReference type="Gene3D" id="3.30.420.10">
    <property type="entry name" value="Ribonuclease H-like superfamily/Ribonuclease H"/>
    <property type="match status" value="1"/>
</dbReference>